<feature type="domain" description="Tetracyclin repressor-like C-terminal" evidence="3">
    <location>
        <begin position="89"/>
        <end position="197"/>
    </location>
</feature>
<sequence length="215" mass="22622">MDVMTVTDGRRARGDVSRQAVMAVAVDLATVNGLDGLSIGGLASAVSMSKGGIAGLFGSKEELQLATVAAAAEIFQHTVIAPALTAPAGLPRLRALIEAWLDYSESRVFPGGCFFAAATAEYRSRPGPVRDAVAANLLRWRTFLAEAITRAIAAGDLAESTDATQLAFEISAMLDAANDQSLMFDSAAPYARARSAVDALLERARRTGLAHRNER</sequence>
<comment type="caution">
    <text evidence="4">The sequence shown here is derived from an EMBL/GenBank/DDBJ whole genome shotgun (WGS) entry which is preliminary data.</text>
</comment>
<dbReference type="Proteomes" id="UP000617531">
    <property type="component" value="Unassembled WGS sequence"/>
</dbReference>
<dbReference type="SUPFAM" id="SSF48498">
    <property type="entry name" value="Tetracyclin repressor-like, C-terminal domain"/>
    <property type="match status" value="1"/>
</dbReference>
<dbReference type="PANTHER" id="PTHR47506:SF6">
    <property type="entry name" value="HTH-TYPE TRANSCRIPTIONAL REPRESSOR NEMR"/>
    <property type="match status" value="1"/>
</dbReference>
<proteinExistence type="predicted"/>
<dbReference type="InterPro" id="IPR009057">
    <property type="entry name" value="Homeodomain-like_sf"/>
</dbReference>
<protein>
    <submittedName>
        <fullName evidence="4">TetR family transcriptional regulator</fullName>
    </submittedName>
</protein>
<evidence type="ECO:0000256" key="2">
    <source>
        <dbReference type="ARBA" id="ARBA00023163"/>
    </source>
</evidence>
<name>A0A8J3GN00_9MICO</name>
<evidence type="ECO:0000256" key="1">
    <source>
        <dbReference type="ARBA" id="ARBA00023015"/>
    </source>
</evidence>
<organism evidence="4 5">
    <name type="scientific">Pseudolysinimonas yzui</name>
    <dbReference type="NCBI Taxonomy" id="2708254"/>
    <lineage>
        <taxon>Bacteria</taxon>
        <taxon>Bacillati</taxon>
        <taxon>Actinomycetota</taxon>
        <taxon>Actinomycetes</taxon>
        <taxon>Micrococcales</taxon>
        <taxon>Microbacteriaceae</taxon>
        <taxon>Pseudolysinimonas</taxon>
    </lineage>
</organism>
<keyword evidence="2" id="KW-0804">Transcription</keyword>
<dbReference type="Gene3D" id="1.10.357.10">
    <property type="entry name" value="Tetracycline Repressor, domain 2"/>
    <property type="match status" value="1"/>
</dbReference>
<reference evidence="4" key="1">
    <citation type="journal article" date="2014" name="Int. J. Syst. Evol. Microbiol.">
        <title>Complete genome sequence of Corynebacterium casei LMG S-19264T (=DSM 44701T), isolated from a smear-ripened cheese.</title>
        <authorList>
            <consortium name="US DOE Joint Genome Institute (JGI-PGF)"/>
            <person name="Walter F."/>
            <person name="Albersmeier A."/>
            <person name="Kalinowski J."/>
            <person name="Ruckert C."/>
        </authorList>
    </citation>
    <scope>NUCLEOTIDE SEQUENCE</scope>
    <source>
        <strain evidence="4">CGMCC 1.16548</strain>
    </source>
</reference>
<evidence type="ECO:0000259" key="3">
    <source>
        <dbReference type="Pfam" id="PF16925"/>
    </source>
</evidence>
<dbReference type="EMBL" id="BNAI01000001">
    <property type="protein sequence ID" value="GHF04215.1"/>
    <property type="molecule type" value="Genomic_DNA"/>
</dbReference>
<dbReference type="AlphaFoldDB" id="A0A8J3GN00"/>
<dbReference type="PANTHER" id="PTHR47506">
    <property type="entry name" value="TRANSCRIPTIONAL REGULATORY PROTEIN"/>
    <property type="match status" value="1"/>
</dbReference>
<keyword evidence="5" id="KW-1185">Reference proteome</keyword>
<dbReference type="InterPro" id="IPR011075">
    <property type="entry name" value="TetR_C"/>
</dbReference>
<keyword evidence="1" id="KW-0805">Transcription regulation</keyword>
<dbReference type="InterPro" id="IPR036271">
    <property type="entry name" value="Tet_transcr_reg_TetR-rel_C_sf"/>
</dbReference>
<dbReference type="Pfam" id="PF16925">
    <property type="entry name" value="TetR_C_13"/>
    <property type="match status" value="1"/>
</dbReference>
<evidence type="ECO:0000313" key="4">
    <source>
        <dbReference type="EMBL" id="GHF04215.1"/>
    </source>
</evidence>
<gene>
    <name evidence="4" type="ORF">GCM10011600_00640</name>
</gene>
<accession>A0A8J3GN00</accession>
<reference evidence="4" key="2">
    <citation type="submission" date="2020-09" db="EMBL/GenBank/DDBJ databases">
        <authorList>
            <person name="Sun Q."/>
            <person name="Zhou Y."/>
        </authorList>
    </citation>
    <scope>NUCLEOTIDE SEQUENCE</scope>
    <source>
        <strain evidence="4">CGMCC 1.16548</strain>
    </source>
</reference>
<dbReference type="Gene3D" id="1.10.10.60">
    <property type="entry name" value="Homeodomain-like"/>
    <property type="match status" value="1"/>
</dbReference>
<evidence type="ECO:0000313" key="5">
    <source>
        <dbReference type="Proteomes" id="UP000617531"/>
    </source>
</evidence>
<dbReference type="SUPFAM" id="SSF46689">
    <property type="entry name" value="Homeodomain-like"/>
    <property type="match status" value="1"/>
</dbReference>